<proteinExistence type="predicted"/>
<sequence>MWISSTAIAQYSITGKIIDAETQEPIYGASIYFDGTTIGTISNQQGNFKLTYKQNTKALLVVSSMGYEAQQFQVSSKETNLETILLKPSIESLDEVFLETDPWSREKKLRYFREWFLGSDYQDKKCEILNEEVIQLRFSPTTQKLTASISESLIIENKYLGYNINYQLKDFDLSFSKSKMLKDKNDQPIYLPQMFYYSGTSFFQELKGKTKKRFKKRRAETYLGSVTHFMRCLAKKKLRENDYRIFHKRFETPPYKFFEVEQINKAAKITIKTPKISILYNNKQQSFIQIINDQNSTTFYIDELGNFYPATGFSFGGDMGKQRVANLLPLDYKP</sequence>
<keyword evidence="2" id="KW-1185">Reference proteome</keyword>
<evidence type="ECO:0000313" key="1">
    <source>
        <dbReference type="EMBL" id="GGZ54955.1"/>
    </source>
</evidence>
<evidence type="ECO:0008006" key="3">
    <source>
        <dbReference type="Google" id="ProtNLM"/>
    </source>
</evidence>
<dbReference type="Gene3D" id="2.60.40.1120">
    <property type="entry name" value="Carboxypeptidase-like, regulatory domain"/>
    <property type="match status" value="1"/>
</dbReference>
<evidence type="ECO:0000313" key="2">
    <source>
        <dbReference type="Proteomes" id="UP000615593"/>
    </source>
</evidence>
<dbReference type="Pfam" id="PF13715">
    <property type="entry name" value="CarbopepD_reg_2"/>
    <property type="match status" value="1"/>
</dbReference>
<reference evidence="2" key="1">
    <citation type="journal article" date="2019" name="Int. J. Syst. Evol. Microbiol.">
        <title>The Global Catalogue of Microorganisms (GCM) 10K type strain sequencing project: providing services to taxonomists for standard genome sequencing and annotation.</title>
        <authorList>
            <consortium name="The Broad Institute Genomics Platform"/>
            <consortium name="The Broad Institute Genome Sequencing Center for Infectious Disease"/>
            <person name="Wu L."/>
            <person name="Ma J."/>
        </authorList>
    </citation>
    <scope>NUCLEOTIDE SEQUENCE [LARGE SCALE GENOMIC DNA]</scope>
    <source>
        <strain evidence="2">KCTC 12708</strain>
    </source>
</reference>
<dbReference type="EMBL" id="BMWY01000004">
    <property type="protein sequence ID" value="GGZ54955.1"/>
    <property type="molecule type" value="Genomic_DNA"/>
</dbReference>
<dbReference type="Proteomes" id="UP000615593">
    <property type="component" value="Unassembled WGS sequence"/>
</dbReference>
<accession>A0ABQ3BR75</accession>
<name>A0ABQ3BR75_9FLAO</name>
<dbReference type="RefSeq" id="WP_027885087.1">
    <property type="nucleotide sequence ID" value="NZ_BMWY01000004.1"/>
</dbReference>
<protein>
    <recommendedName>
        <fullName evidence="3">CarboxypepD_reg-like domain-containing protein</fullName>
    </recommendedName>
</protein>
<dbReference type="GeneID" id="94369229"/>
<organism evidence="1 2">
    <name type="scientific">Mesonia mobilis</name>
    <dbReference type="NCBI Taxonomy" id="369791"/>
    <lineage>
        <taxon>Bacteria</taxon>
        <taxon>Pseudomonadati</taxon>
        <taxon>Bacteroidota</taxon>
        <taxon>Flavobacteriia</taxon>
        <taxon>Flavobacteriales</taxon>
        <taxon>Flavobacteriaceae</taxon>
        <taxon>Mesonia</taxon>
    </lineage>
</organism>
<dbReference type="SUPFAM" id="SSF49464">
    <property type="entry name" value="Carboxypeptidase regulatory domain-like"/>
    <property type="match status" value="1"/>
</dbReference>
<gene>
    <name evidence="1" type="ORF">GCM10008088_15650</name>
</gene>
<comment type="caution">
    <text evidence="1">The sequence shown here is derived from an EMBL/GenBank/DDBJ whole genome shotgun (WGS) entry which is preliminary data.</text>
</comment>
<dbReference type="InterPro" id="IPR008969">
    <property type="entry name" value="CarboxyPept-like_regulatory"/>
</dbReference>